<sequence length="246" mass="27687">MNFAAVKGGARKASKQRLVSDSRTQILRALERAGKKGLPRSRLVPSRKREIDQILKGLLAEGRIIRFGERSKAVYFSKDFAPTCQEAAEAIARGAAQFPTELFLEKELGSFCSGAQRLLLKEAVKHLVETGILCRLKRRKSFYYVHRDGIALGLGQRQACFDPNKVVQVYQELVTARGFLYVRIAELAWKAQVPLEPLQAWLLEQSSMGKAHLSRGDWSLATQEERRAAIYLDGQPHLLVRLESQP</sequence>
<gene>
    <name evidence="1" type="ORF">MPNT_90061</name>
</gene>
<dbReference type="EMBL" id="CAJNOB010000071">
    <property type="protein sequence ID" value="CAF0705325.1"/>
    <property type="molecule type" value="Genomic_DNA"/>
</dbReference>
<protein>
    <submittedName>
        <fullName evidence="1">Uncharacterized protein</fullName>
    </submittedName>
</protein>
<keyword evidence="2" id="KW-1185">Reference proteome</keyword>
<name>A0A8J2BT34_9BACT</name>
<accession>A0A8J2BT34</accession>
<evidence type="ECO:0000313" key="1">
    <source>
        <dbReference type="EMBL" id="CAF0705325.1"/>
    </source>
</evidence>
<reference evidence="1" key="1">
    <citation type="submission" date="2021-02" db="EMBL/GenBank/DDBJ databases">
        <authorList>
            <person name="Cremers G."/>
            <person name="Picone N."/>
        </authorList>
    </citation>
    <scope>NUCLEOTIDE SEQUENCE</scope>
    <source>
        <strain evidence="1">PQ17</strain>
    </source>
</reference>
<evidence type="ECO:0000313" key="2">
    <source>
        <dbReference type="Proteomes" id="UP000663859"/>
    </source>
</evidence>
<organism evidence="1 2">
    <name type="scientific">Candidatus Methylacidithermus pantelleriae</name>
    <dbReference type="NCBI Taxonomy" id="2744239"/>
    <lineage>
        <taxon>Bacteria</taxon>
        <taxon>Pseudomonadati</taxon>
        <taxon>Verrucomicrobiota</taxon>
        <taxon>Methylacidiphilae</taxon>
        <taxon>Methylacidiphilales</taxon>
        <taxon>Methylacidiphilaceae</taxon>
        <taxon>Candidatus Methylacidithermus</taxon>
    </lineage>
</organism>
<dbReference type="AlphaFoldDB" id="A0A8J2BT34"/>
<comment type="caution">
    <text evidence="1">The sequence shown here is derived from an EMBL/GenBank/DDBJ whole genome shotgun (WGS) entry which is preliminary data.</text>
</comment>
<dbReference type="Proteomes" id="UP000663859">
    <property type="component" value="Unassembled WGS sequence"/>
</dbReference>
<proteinExistence type="predicted"/>